<sequence>MAQPVQQAPNPDPKVWNATFTPADQRVCGRPGCGHLERPEEVLTYLQPAREGQVGRWVCPQCLAYYQNKSTSFSTAPHWIPHTSSRSGNRWRPAQRNLGSQPVAHVGASQGGVLPAPPNGIQAPMAPPLGFGGGGFGAWQPAPNATPRTNPYEARFAPPTSSTPYYTPTPLARSGYTQNHAGYVPERARRAQQAYSSHGGYATLVEARFCYMMEGNPKSKFIGLLEVIQDVPLHIGAVELKQLLFDKLLPKWHEFTAGWPLRLEDFALRDDKWLEMAPPIGLPDTDCISAKCFTSTKNGAPQFRPKKVVMLLQLKLELALQVLDERRCARRRSMCMPPCGSHANTRQAAFQAEMADQRRLEEQQVAHGFSASAAAPPPMPTRRKKKGKGKAGAPGPLLPNGNVRRERVWVWECEVAAAVSVGLRHPSRKSSGGQRNLFADSLIVVGKKHSRDGSTTPPPNKRTQLPDSPGSPLTREKLQAIVQNQRGATQADLAGIFQMTALSGVLHHGKTYPRLRDLRLMDGGWQTCCEADGTPVTIALSTAVEGRMLGSFKTAVHGRITPAFHGSSEVVIKQGYYASKDLKIAGKETVTHQILYDSGRQVQLSSARLNGALTLDQVKILIMEIRCLAWGHVLMELVYTFIDTFLARRQLKTAPFPIPRFQFVNAALVIVQNEFFLVETRIAGEFRKYINNRAAKGLEFEDPADTIRAELLVLRAARPVPGDVQDGVRLRLPGQRGVPHRPADIVRSFFELRADFKAETGSASIDGTRAMDISTGA</sequence>
<accession>A0AAD6X5A0</accession>
<keyword evidence="3" id="KW-1185">Reference proteome</keyword>
<feature type="region of interest" description="Disordered" evidence="1">
    <location>
        <begin position="368"/>
        <end position="399"/>
    </location>
</feature>
<comment type="caution">
    <text evidence="2">The sequence shown here is derived from an EMBL/GenBank/DDBJ whole genome shotgun (WGS) entry which is preliminary data.</text>
</comment>
<reference evidence="2" key="1">
    <citation type="submission" date="2023-03" db="EMBL/GenBank/DDBJ databases">
        <title>Massive genome expansion in bonnet fungi (Mycena s.s.) driven by repeated elements and novel gene families across ecological guilds.</title>
        <authorList>
            <consortium name="Lawrence Berkeley National Laboratory"/>
            <person name="Harder C.B."/>
            <person name="Miyauchi S."/>
            <person name="Viragh M."/>
            <person name="Kuo A."/>
            <person name="Thoen E."/>
            <person name="Andreopoulos B."/>
            <person name="Lu D."/>
            <person name="Skrede I."/>
            <person name="Drula E."/>
            <person name="Henrissat B."/>
            <person name="Morin E."/>
            <person name="Kohler A."/>
            <person name="Barry K."/>
            <person name="LaButti K."/>
            <person name="Morin E."/>
            <person name="Salamov A."/>
            <person name="Lipzen A."/>
            <person name="Mereny Z."/>
            <person name="Hegedus B."/>
            <person name="Baldrian P."/>
            <person name="Stursova M."/>
            <person name="Weitz H."/>
            <person name="Taylor A."/>
            <person name="Grigoriev I.V."/>
            <person name="Nagy L.G."/>
            <person name="Martin F."/>
            <person name="Kauserud H."/>
        </authorList>
    </citation>
    <scope>NUCLEOTIDE SEQUENCE</scope>
    <source>
        <strain evidence="2">CBHHK200</strain>
    </source>
</reference>
<evidence type="ECO:0000313" key="2">
    <source>
        <dbReference type="EMBL" id="KAJ7037132.1"/>
    </source>
</evidence>
<dbReference type="Proteomes" id="UP001218188">
    <property type="component" value="Unassembled WGS sequence"/>
</dbReference>
<proteinExistence type="predicted"/>
<feature type="region of interest" description="Disordered" evidence="1">
    <location>
        <begin position="447"/>
        <end position="473"/>
    </location>
</feature>
<dbReference type="EMBL" id="JARJCM010000039">
    <property type="protein sequence ID" value="KAJ7037132.1"/>
    <property type="molecule type" value="Genomic_DNA"/>
</dbReference>
<evidence type="ECO:0000256" key="1">
    <source>
        <dbReference type="SAM" id="MobiDB-lite"/>
    </source>
</evidence>
<feature type="region of interest" description="Disordered" evidence="1">
    <location>
        <begin position="76"/>
        <end position="95"/>
    </location>
</feature>
<evidence type="ECO:0000313" key="3">
    <source>
        <dbReference type="Proteomes" id="UP001218188"/>
    </source>
</evidence>
<organism evidence="2 3">
    <name type="scientific">Mycena alexandri</name>
    <dbReference type="NCBI Taxonomy" id="1745969"/>
    <lineage>
        <taxon>Eukaryota</taxon>
        <taxon>Fungi</taxon>
        <taxon>Dikarya</taxon>
        <taxon>Basidiomycota</taxon>
        <taxon>Agaricomycotina</taxon>
        <taxon>Agaricomycetes</taxon>
        <taxon>Agaricomycetidae</taxon>
        <taxon>Agaricales</taxon>
        <taxon>Marasmiineae</taxon>
        <taxon>Mycenaceae</taxon>
        <taxon>Mycena</taxon>
    </lineage>
</organism>
<name>A0AAD6X5A0_9AGAR</name>
<protein>
    <submittedName>
        <fullName evidence="2">Uncharacterized protein</fullName>
    </submittedName>
</protein>
<dbReference type="AlphaFoldDB" id="A0AAD6X5A0"/>
<gene>
    <name evidence="2" type="ORF">C8F04DRAFT_1180849</name>
</gene>